<proteinExistence type="predicted"/>
<dbReference type="OrthoDB" id="5574284at2"/>
<dbReference type="InterPro" id="IPR035093">
    <property type="entry name" value="RelE/ParE_toxin_dom_sf"/>
</dbReference>
<dbReference type="KEGG" id="est:DN752_19165"/>
<evidence type="ECO:0000313" key="2">
    <source>
        <dbReference type="Proteomes" id="UP000248688"/>
    </source>
</evidence>
<keyword evidence="2" id="KW-1185">Reference proteome</keyword>
<dbReference type="Gene3D" id="3.30.2310.20">
    <property type="entry name" value="RelE-like"/>
    <property type="match status" value="1"/>
</dbReference>
<dbReference type="RefSeq" id="WP_112785458.1">
    <property type="nucleotide sequence ID" value="NZ_CP030041.1"/>
</dbReference>
<organism evidence="1 2">
    <name type="scientific">Echinicola strongylocentroti</name>
    <dbReference type="NCBI Taxonomy" id="1795355"/>
    <lineage>
        <taxon>Bacteria</taxon>
        <taxon>Pseudomonadati</taxon>
        <taxon>Bacteroidota</taxon>
        <taxon>Cytophagia</taxon>
        <taxon>Cytophagales</taxon>
        <taxon>Cyclobacteriaceae</taxon>
        <taxon>Echinicola</taxon>
    </lineage>
</organism>
<accession>A0A2Z4IMF8</accession>
<reference evidence="1 2" key="1">
    <citation type="submission" date="2018-06" db="EMBL/GenBank/DDBJ databases">
        <title>Echinicola strongylocentroti sp. nov., isolated from a sea urchin Strongylocentrotus intermedius.</title>
        <authorList>
            <person name="Bae S.S."/>
        </authorList>
    </citation>
    <scope>NUCLEOTIDE SEQUENCE [LARGE SCALE GENOMIC DNA]</scope>
    <source>
        <strain evidence="1 2">MEBiC08714</strain>
    </source>
</reference>
<dbReference type="Proteomes" id="UP000248688">
    <property type="component" value="Chromosome"/>
</dbReference>
<name>A0A2Z4IMF8_9BACT</name>
<dbReference type="EMBL" id="CP030041">
    <property type="protein sequence ID" value="AWW32085.1"/>
    <property type="molecule type" value="Genomic_DNA"/>
</dbReference>
<sequence length="116" mass="13486">MDHSIPPYHVLGFGKQESTQKPLQAICKTLACIYNCIDDIFVNLTTEFKNMITKSRLKEQIRAGKITPEINDPNIRELVEGNYRIIYRRKSEESVSILTIHHIARDLNKRKGKFNK</sequence>
<evidence type="ECO:0000313" key="1">
    <source>
        <dbReference type="EMBL" id="AWW32085.1"/>
    </source>
</evidence>
<gene>
    <name evidence="1" type="ORF">DN752_19165</name>
</gene>
<dbReference type="AlphaFoldDB" id="A0A2Z4IMF8"/>
<protein>
    <submittedName>
        <fullName evidence="1">Type II toxin-antitoxin system RelE/ParE family toxin</fullName>
    </submittedName>
</protein>